<dbReference type="GO" id="GO:0006729">
    <property type="term" value="P:tetrahydrobiopterin biosynthetic process"/>
    <property type="evidence" value="ECO:0007669"/>
    <property type="project" value="InterPro"/>
</dbReference>
<dbReference type="Proteomes" id="UP000001369">
    <property type="component" value="Chromosome"/>
</dbReference>
<dbReference type="GO" id="GO:0008124">
    <property type="term" value="F:4-alpha-hydroxytetrahydrobiopterin dehydratase activity"/>
    <property type="evidence" value="ECO:0007669"/>
    <property type="project" value="UniProtKB-EC"/>
</dbReference>
<dbReference type="SUPFAM" id="SSF55248">
    <property type="entry name" value="PCD-like"/>
    <property type="match status" value="1"/>
</dbReference>
<evidence type="ECO:0000256" key="3">
    <source>
        <dbReference type="ARBA" id="ARBA00013252"/>
    </source>
</evidence>
<dbReference type="InterPro" id="IPR036428">
    <property type="entry name" value="PCD_sf"/>
</dbReference>
<reference evidence="5 6" key="1">
    <citation type="journal article" date="2009" name="J. Bacteriol.">
        <title>Complete and draft genome sequences of six members of the Aquificales.</title>
        <authorList>
            <person name="Reysenbach A.L."/>
            <person name="Hamamura N."/>
            <person name="Podar M."/>
            <person name="Griffiths E."/>
            <person name="Ferreira S."/>
            <person name="Hochstein R."/>
            <person name="Heidelberg J."/>
            <person name="Johnson J."/>
            <person name="Mead D."/>
            <person name="Pohorille A."/>
            <person name="Sarmiento M."/>
            <person name="Schweighofer K."/>
            <person name="Seshadri R."/>
            <person name="Voytek M.A."/>
        </authorList>
    </citation>
    <scope>NUCLEOTIDE SEQUENCE [LARGE SCALE GENOMIC DNA]</scope>
    <source>
        <strain evidence="6">Az-Fu1 / DSM 15241 / OCM 825</strain>
    </source>
</reference>
<dbReference type="EMBL" id="CP001229">
    <property type="protein sequence ID" value="ACN99634.1"/>
    <property type="molecule type" value="Genomic_DNA"/>
</dbReference>
<dbReference type="HOGENOM" id="CLU_081974_4_3_0"/>
<gene>
    <name evidence="5" type="ordered locus">SULAZ_0109</name>
</gene>
<keyword evidence="6" id="KW-1185">Reference proteome</keyword>
<dbReference type="PANTHER" id="PTHR12599:SF0">
    <property type="entry name" value="PTERIN-4-ALPHA-CARBINOLAMINE DEHYDRATASE"/>
    <property type="match status" value="1"/>
</dbReference>
<keyword evidence="4" id="KW-0456">Lyase</keyword>
<dbReference type="OrthoDB" id="15077at2"/>
<dbReference type="KEGG" id="saf:SULAZ_0109"/>
<dbReference type="AlphaFoldDB" id="C1DXJ4"/>
<dbReference type="Gene3D" id="3.30.1360.20">
    <property type="entry name" value="Transcriptional coactivator/pterin dehydratase"/>
    <property type="match status" value="1"/>
</dbReference>
<evidence type="ECO:0000256" key="4">
    <source>
        <dbReference type="ARBA" id="ARBA00023239"/>
    </source>
</evidence>
<dbReference type="eggNOG" id="COG2154">
    <property type="taxonomic scope" value="Bacteria"/>
</dbReference>
<sequence>MENKTALTREEVLKALEDLEGWQLEFKCITRRFYIEDWAKITAFLKEVANAIEKTNHHPDIIFHTATKTITISTTTHSHGGITQADIDLAKALNQSLEKILG</sequence>
<dbReference type="EC" id="4.2.1.96" evidence="3"/>
<evidence type="ECO:0000313" key="5">
    <source>
        <dbReference type="EMBL" id="ACN99634.1"/>
    </source>
</evidence>
<dbReference type="InterPro" id="IPR001533">
    <property type="entry name" value="Pterin_deHydtase"/>
</dbReference>
<organism evidence="5 6">
    <name type="scientific">Sulfurihydrogenibium azorense (strain DSM 15241 / OCM 825 / Az-Fu1)</name>
    <dbReference type="NCBI Taxonomy" id="204536"/>
    <lineage>
        <taxon>Bacteria</taxon>
        <taxon>Pseudomonadati</taxon>
        <taxon>Aquificota</taxon>
        <taxon>Aquificia</taxon>
        <taxon>Aquificales</taxon>
        <taxon>Hydrogenothermaceae</taxon>
        <taxon>Sulfurihydrogenibium</taxon>
    </lineage>
</organism>
<comment type="similarity">
    <text evidence="2">Belongs to the pterin-4-alpha-carbinolamine dehydratase family.</text>
</comment>
<dbReference type="PANTHER" id="PTHR12599">
    <property type="entry name" value="PTERIN-4-ALPHA-CARBINOLAMINE DEHYDRATASE"/>
    <property type="match status" value="1"/>
</dbReference>
<protein>
    <recommendedName>
        <fullName evidence="3">4a-hydroxytetrahydrobiopterin dehydratase</fullName>
        <ecNumber evidence="3">4.2.1.96</ecNumber>
    </recommendedName>
</protein>
<evidence type="ECO:0000256" key="2">
    <source>
        <dbReference type="ARBA" id="ARBA00006472"/>
    </source>
</evidence>
<dbReference type="RefSeq" id="WP_012674945.1">
    <property type="nucleotide sequence ID" value="NC_012438.1"/>
</dbReference>
<evidence type="ECO:0000313" key="6">
    <source>
        <dbReference type="Proteomes" id="UP000001369"/>
    </source>
</evidence>
<evidence type="ECO:0000256" key="1">
    <source>
        <dbReference type="ARBA" id="ARBA00001554"/>
    </source>
</evidence>
<dbReference type="STRING" id="204536.SULAZ_0109"/>
<dbReference type="Pfam" id="PF01329">
    <property type="entry name" value="Pterin_4a"/>
    <property type="match status" value="1"/>
</dbReference>
<comment type="catalytic activity">
    <reaction evidence="1">
        <text>(4aS,6R)-4a-hydroxy-L-erythro-5,6,7,8-tetrahydrobiopterin = (6R)-L-erythro-6,7-dihydrobiopterin + H2O</text>
        <dbReference type="Rhea" id="RHEA:11920"/>
        <dbReference type="ChEBI" id="CHEBI:15377"/>
        <dbReference type="ChEBI" id="CHEBI:15642"/>
        <dbReference type="ChEBI" id="CHEBI:43120"/>
        <dbReference type="EC" id="4.2.1.96"/>
    </reaction>
</comment>
<proteinExistence type="inferred from homology"/>
<name>C1DXJ4_SULAA</name>
<accession>C1DXJ4</accession>